<dbReference type="InterPro" id="IPR006151">
    <property type="entry name" value="Shikm_DH/Glu-tRNA_Rdtase"/>
</dbReference>
<name>A0ABX5LL32_9BACT</name>
<gene>
    <name evidence="3" type="ORF">B0H50_10972</name>
</gene>
<protein>
    <submittedName>
        <fullName evidence="3">Adenosylhomocysteinase</fullName>
    </submittedName>
</protein>
<feature type="domain" description="S-adenosyl-L-homocysteine hydrolase NAD binding" evidence="2">
    <location>
        <begin position="166"/>
        <end position="317"/>
    </location>
</feature>
<dbReference type="SUPFAM" id="SSF51735">
    <property type="entry name" value="NAD(P)-binding Rossmann-fold domains"/>
    <property type="match status" value="1"/>
</dbReference>
<dbReference type="Gene3D" id="3.40.50.720">
    <property type="entry name" value="NAD(P)-binding Rossmann-like Domain"/>
    <property type="match status" value="1"/>
</dbReference>
<evidence type="ECO:0000256" key="1">
    <source>
        <dbReference type="ARBA" id="ARBA00022857"/>
    </source>
</evidence>
<dbReference type="InterPro" id="IPR042172">
    <property type="entry name" value="Adenosylhomocyst_ase-like_sf"/>
</dbReference>
<accession>A0ABX5LL32</accession>
<comment type="caution">
    <text evidence="3">The sequence shown here is derived from an EMBL/GenBank/DDBJ whole genome shotgun (WGS) entry which is preliminary data.</text>
</comment>
<dbReference type="Proteomes" id="UP000245523">
    <property type="component" value="Unassembled WGS sequence"/>
</dbReference>
<dbReference type="InterPro" id="IPR015878">
    <property type="entry name" value="Ado_hCys_hydrolase_NAD-bd"/>
</dbReference>
<reference evidence="3 4" key="1">
    <citation type="submission" date="2018-05" db="EMBL/GenBank/DDBJ databases">
        <title>Animal gut microbial communities from fecal samples from Wisconsin, USA.</title>
        <authorList>
            <person name="Neumann A."/>
        </authorList>
    </citation>
    <scope>NUCLEOTIDE SEQUENCE [LARGE SCALE GENOMIC DNA]</scope>
    <source>
        <strain evidence="3 4">UWS4</strain>
    </source>
</reference>
<evidence type="ECO:0000259" key="2">
    <source>
        <dbReference type="SMART" id="SM00997"/>
    </source>
</evidence>
<dbReference type="SUPFAM" id="SSF52283">
    <property type="entry name" value="Formate/glycerate dehydrogenase catalytic domain-like"/>
    <property type="match status" value="1"/>
</dbReference>
<keyword evidence="4" id="KW-1185">Reference proteome</keyword>
<organism evidence="3 4">
    <name type="scientific">Hallerella porci</name>
    <dbReference type="NCBI Taxonomy" id="1945871"/>
    <lineage>
        <taxon>Bacteria</taxon>
        <taxon>Pseudomonadati</taxon>
        <taxon>Fibrobacterota</taxon>
        <taxon>Fibrobacteria</taxon>
        <taxon>Fibrobacterales</taxon>
        <taxon>Fibrobacteraceae</taxon>
        <taxon>Hallerella</taxon>
    </lineage>
</organism>
<dbReference type="Gene3D" id="3.40.50.1480">
    <property type="entry name" value="Adenosylhomocysteinase-like"/>
    <property type="match status" value="1"/>
</dbReference>
<proteinExistence type="predicted"/>
<sequence length="388" mass="43248">MFQKKIIKFCYMLFEDIIQKHYRPEEYPALAALCDEWNETRPFDGLKILVATPIFRNTLLQYEALLAGGAELFAGRAVENASIPYDSEIVELLQESEIPVLSPEMVLDMEQEDEFFDLILDCAGQFASCHPKIGFVELTRTGIPYYEEAELPVFIADNGIIKRIETALGTGDGFFRGLVQAGYTEFADKKLLVFGSGKVGCGIALKGVERGCQVFTVTDLSKRHAENDFIPTLELNHVTLIDKDDLKNVTEQIASADYIVTATGVKNALAGEEIFQALLQTKAVLANMGAEDEFSEDFPEERVLNKKLALNFSLKEPTQLKYIEASLALHAALAERLVLERDGVIDIEDLDGECLRNPPAEIEQKILSILLQNGEISEELAQLMQLDN</sequence>
<evidence type="ECO:0000313" key="3">
    <source>
        <dbReference type="EMBL" id="PWL01983.1"/>
    </source>
</evidence>
<dbReference type="Pfam" id="PF01488">
    <property type="entry name" value="Shikimate_DH"/>
    <property type="match status" value="1"/>
</dbReference>
<dbReference type="SMART" id="SM00997">
    <property type="entry name" value="AdoHcyase_NAD"/>
    <property type="match status" value="1"/>
</dbReference>
<evidence type="ECO:0000313" key="4">
    <source>
        <dbReference type="Proteomes" id="UP000245523"/>
    </source>
</evidence>
<dbReference type="EMBL" id="QGHD01000009">
    <property type="protein sequence ID" value="PWL01983.1"/>
    <property type="molecule type" value="Genomic_DNA"/>
</dbReference>
<dbReference type="InterPro" id="IPR036291">
    <property type="entry name" value="NAD(P)-bd_dom_sf"/>
</dbReference>
<keyword evidence="1" id="KW-0521">NADP</keyword>